<dbReference type="GO" id="GO:0044550">
    <property type="term" value="P:secondary metabolite biosynthetic process"/>
    <property type="evidence" value="ECO:0007669"/>
    <property type="project" value="TreeGrafter"/>
</dbReference>
<protein>
    <recommendedName>
        <fullName evidence="6">LACTB2 winged helix domain-containing protein</fullName>
    </recommendedName>
</protein>
<evidence type="ECO:0000256" key="1">
    <source>
        <dbReference type="ARBA" id="ARBA00001947"/>
    </source>
</evidence>
<dbReference type="STRING" id="913774.A0A0C3DG86"/>
<evidence type="ECO:0000256" key="2">
    <source>
        <dbReference type="ARBA" id="ARBA00007749"/>
    </source>
</evidence>
<dbReference type="InParanoid" id="A0A0C3DG86"/>
<accession>A0A0C3DG86</accession>
<dbReference type="GO" id="GO:0016787">
    <property type="term" value="F:hydrolase activity"/>
    <property type="evidence" value="ECO:0007669"/>
    <property type="project" value="UniProtKB-KW"/>
</dbReference>
<comment type="cofactor">
    <cofactor evidence="1">
        <name>Zn(2+)</name>
        <dbReference type="ChEBI" id="CHEBI:29105"/>
    </cofactor>
</comment>
<dbReference type="PANTHER" id="PTHR23131">
    <property type="entry name" value="ENDORIBONUCLEASE LACTB2"/>
    <property type="match status" value="1"/>
</dbReference>
<evidence type="ECO:0000256" key="5">
    <source>
        <dbReference type="ARBA" id="ARBA00022833"/>
    </source>
</evidence>
<keyword evidence="3" id="KW-0479">Metal-binding</keyword>
<dbReference type="EMBL" id="KN832876">
    <property type="protein sequence ID" value="KIN00988.1"/>
    <property type="molecule type" value="Genomic_DNA"/>
</dbReference>
<name>A0A0C3DG86_OIDMZ</name>
<reference evidence="7 8" key="1">
    <citation type="submission" date="2014-04" db="EMBL/GenBank/DDBJ databases">
        <authorList>
            <consortium name="DOE Joint Genome Institute"/>
            <person name="Kuo A."/>
            <person name="Martino E."/>
            <person name="Perotto S."/>
            <person name="Kohler A."/>
            <person name="Nagy L.G."/>
            <person name="Floudas D."/>
            <person name="Copeland A."/>
            <person name="Barry K.W."/>
            <person name="Cichocki N."/>
            <person name="Veneault-Fourrey C."/>
            <person name="LaButti K."/>
            <person name="Lindquist E.A."/>
            <person name="Lipzen A."/>
            <person name="Lundell T."/>
            <person name="Morin E."/>
            <person name="Murat C."/>
            <person name="Sun H."/>
            <person name="Tunlid A."/>
            <person name="Henrissat B."/>
            <person name="Grigoriev I.V."/>
            <person name="Hibbett D.S."/>
            <person name="Martin F."/>
            <person name="Nordberg H.P."/>
            <person name="Cantor M.N."/>
            <person name="Hua S.X."/>
        </authorList>
    </citation>
    <scope>NUCLEOTIDE SEQUENCE [LARGE SCALE GENOMIC DNA]</scope>
    <source>
        <strain evidence="7 8">Zn</strain>
    </source>
</reference>
<dbReference type="InterPro" id="IPR041516">
    <property type="entry name" value="LACTB2_WH"/>
</dbReference>
<evidence type="ECO:0000313" key="7">
    <source>
        <dbReference type="EMBL" id="KIN00988.1"/>
    </source>
</evidence>
<sequence length="209" mass="23618">HHDHTGGQKDLLRISPDTKVYKNTPDEGQLDIADGQRFQVEGASLRAVFSPGHTQDHMSLVLEEEDAMFTGDNVLGHGTAVFEYLAVYLDSLGRMQREFSGRAYPGHGPVVEDGPGKVREYVRHRKQREDQVLQVLRSSKKAPGQEKEGEAEEWTSMEIVKVVYKDVPESLHLPANGGVMQILYKLKEEERVEEIDVRGTWKINRRAAL</sequence>
<comment type="similarity">
    <text evidence="2">Belongs to the metallo-beta-lactamase superfamily.</text>
</comment>
<dbReference type="Gene3D" id="3.60.15.10">
    <property type="entry name" value="Ribonuclease Z/Hydroxyacylglutathione hydrolase-like"/>
    <property type="match status" value="1"/>
</dbReference>
<dbReference type="HOGENOM" id="CLU_048478_1_2_1"/>
<dbReference type="InterPro" id="IPR036866">
    <property type="entry name" value="RibonucZ/Hydroxyglut_hydro"/>
</dbReference>
<proteinExistence type="inferred from homology"/>
<dbReference type="AlphaFoldDB" id="A0A0C3DG86"/>
<dbReference type="Proteomes" id="UP000054321">
    <property type="component" value="Unassembled WGS sequence"/>
</dbReference>
<evidence type="ECO:0000259" key="6">
    <source>
        <dbReference type="Pfam" id="PF17778"/>
    </source>
</evidence>
<feature type="non-terminal residue" evidence="7">
    <location>
        <position position="1"/>
    </location>
</feature>
<reference evidence="8" key="2">
    <citation type="submission" date="2015-01" db="EMBL/GenBank/DDBJ databases">
        <title>Evolutionary Origins and Diversification of the Mycorrhizal Mutualists.</title>
        <authorList>
            <consortium name="DOE Joint Genome Institute"/>
            <consortium name="Mycorrhizal Genomics Consortium"/>
            <person name="Kohler A."/>
            <person name="Kuo A."/>
            <person name="Nagy L.G."/>
            <person name="Floudas D."/>
            <person name="Copeland A."/>
            <person name="Barry K.W."/>
            <person name="Cichocki N."/>
            <person name="Veneault-Fourrey C."/>
            <person name="LaButti K."/>
            <person name="Lindquist E.A."/>
            <person name="Lipzen A."/>
            <person name="Lundell T."/>
            <person name="Morin E."/>
            <person name="Murat C."/>
            <person name="Riley R."/>
            <person name="Ohm R."/>
            <person name="Sun H."/>
            <person name="Tunlid A."/>
            <person name="Henrissat B."/>
            <person name="Grigoriev I.V."/>
            <person name="Hibbett D.S."/>
            <person name="Martin F."/>
        </authorList>
    </citation>
    <scope>NUCLEOTIDE SEQUENCE [LARGE SCALE GENOMIC DNA]</scope>
    <source>
        <strain evidence="8">Zn</strain>
    </source>
</reference>
<evidence type="ECO:0000256" key="3">
    <source>
        <dbReference type="ARBA" id="ARBA00022723"/>
    </source>
</evidence>
<dbReference type="InterPro" id="IPR050662">
    <property type="entry name" value="Sec-metab_biosynth-thioest"/>
</dbReference>
<dbReference type="FunFam" id="1.10.10.10:FF:000328">
    <property type="entry name" value="Lactamase beta 2"/>
    <property type="match status" value="1"/>
</dbReference>
<keyword evidence="4" id="KW-0378">Hydrolase</keyword>
<dbReference type="GO" id="GO:0046872">
    <property type="term" value="F:metal ion binding"/>
    <property type="evidence" value="ECO:0007669"/>
    <property type="project" value="UniProtKB-KW"/>
</dbReference>
<keyword evidence="5" id="KW-0862">Zinc</keyword>
<gene>
    <name evidence="7" type="ORF">OIDMADRAFT_123837</name>
</gene>
<dbReference type="PANTHER" id="PTHR23131:SF0">
    <property type="entry name" value="ENDORIBONUCLEASE LACTB2"/>
    <property type="match status" value="1"/>
</dbReference>
<dbReference type="Gene3D" id="1.10.10.10">
    <property type="entry name" value="Winged helix-like DNA-binding domain superfamily/Winged helix DNA-binding domain"/>
    <property type="match status" value="1"/>
</dbReference>
<dbReference type="InterPro" id="IPR036388">
    <property type="entry name" value="WH-like_DNA-bd_sf"/>
</dbReference>
<evidence type="ECO:0000256" key="4">
    <source>
        <dbReference type="ARBA" id="ARBA00022801"/>
    </source>
</evidence>
<dbReference type="FunFam" id="3.60.15.10:FF:000041">
    <property type="entry name" value="Metallo-beta-lactamase domain protein"/>
    <property type="match status" value="1"/>
</dbReference>
<feature type="domain" description="LACTB2 winged helix" evidence="6">
    <location>
        <begin position="155"/>
        <end position="201"/>
    </location>
</feature>
<dbReference type="Pfam" id="PF17778">
    <property type="entry name" value="WHD_BLACT"/>
    <property type="match status" value="1"/>
</dbReference>
<organism evidence="7 8">
    <name type="scientific">Oidiodendron maius (strain Zn)</name>
    <dbReference type="NCBI Taxonomy" id="913774"/>
    <lineage>
        <taxon>Eukaryota</taxon>
        <taxon>Fungi</taxon>
        <taxon>Dikarya</taxon>
        <taxon>Ascomycota</taxon>
        <taxon>Pezizomycotina</taxon>
        <taxon>Leotiomycetes</taxon>
        <taxon>Leotiomycetes incertae sedis</taxon>
        <taxon>Myxotrichaceae</taxon>
        <taxon>Oidiodendron</taxon>
    </lineage>
</organism>
<keyword evidence="8" id="KW-1185">Reference proteome</keyword>
<evidence type="ECO:0000313" key="8">
    <source>
        <dbReference type="Proteomes" id="UP000054321"/>
    </source>
</evidence>
<dbReference type="OrthoDB" id="17458at2759"/>
<dbReference type="SUPFAM" id="SSF56281">
    <property type="entry name" value="Metallo-hydrolase/oxidoreductase"/>
    <property type="match status" value="1"/>
</dbReference>